<dbReference type="PANTHER" id="PTHR41368:SF1">
    <property type="entry name" value="PROTEIN YGHO"/>
    <property type="match status" value="1"/>
</dbReference>
<organism evidence="1 2">
    <name type="scientific">Nitrosomonas mobilis</name>
    <dbReference type="NCBI Taxonomy" id="51642"/>
    <lineage>
        <taxon>Bacteria</taxon>
        <taxon>Pseudomonadati</taxon>
        <taxon>Pseudomonadota</taxon>
        <taxon>Betaproteobacteria</taxon>
        <taxon>Nitrosomonadales</taxon>
        <taxon>Nitrosomonadaceae</taxon>
        <taxon>Nitrosomonas</taxon>
    </lineage>
</organism>
<keyword evidence="2" id="KW-1185">Reference proteome</keyword>
<dbReference type="Gene3D" id="3.40.630.30">
    <property type="match status" value="1"/>
</dbReference>
<dbReference type="EMBL" id="FMWO01000049">
    <property type="protein sequence ID" value="SCZ85853.1"/>
    <property type="molecule type" value="Genomic_DNA"/>
</dbReference>
<dbReference type="SUPFAM" id="SSF55729">
    <property type="entry name" value="Acyl-CoA N-acyltransferases (Nat)"/>
    <property type="match status" value="1"/>
</dbReference>
<evidence type="ECO:0000313" key="2">
    <source>
        <dbReference type="Proteomes" id="UP000198729"/>
    </source>
</evidence>
<reference evidence="1 2" key="1">
    <citation type="submission" date="2016-10" db="EMBL/GenBank/DDBJ databases">
        <authorList>
            <person name="de Groot N.N."/>
        </authorList>
    </citation>
    <scope>NUCLEOTIDE SEQUENCE [LARGE SCALE GENOMIC DNA]</scope>
    <source>
        <strain evidence="1">1</strain>
    </source>
</reference>
<gene>
    <name evidence="1" type="ORF">NSMM_410088</name>
</gene>
<protein>
    <recommendedName>
        <fullName evidence="3">N-acetyltransferase domain-containing protein</fullName>
    </recommendedName>
</protein>
<dbReference type="AlphaFoldDB" id="A0A1G5SF73"/>
<dbReference type="STRING" id="51642.NSMM_410088"/>
<accession>A0A1G5SF73</accession>
<dbReference type="InterPro" id="IPR039968">
    <property type="entry name" value="BcerS-like"/>
</dbReference>
<evidence type="ECO:0008006" key="3">
    <source>
        <dbReference type="Google" id="ProtNLM"/>
    </source>
</evidence>
<name>A0A1G5SF73_9PROT</name>
<dbReference type="OrthoDB" id="9806005at2"/>
<proteinExistence type="predicted"/>
<evidence type="ECO:0000313" key="1">
    <source>
        <dbReference type="EMBL" id="SCZ85853.1"/>
    </source>
</evidence>
<dbReference type="InterPro" id="IPR016181">
    <property type="entry name" value="Acyl_CoA_acyltransferase"/>
</dbReference>
<dbReference type="RefSeq" id="WP_090286545.1">
    <property type="nucleotide sequence ID" value="NZ_FMWO01000049.1"/>
</dbReference>
<dbReference type="PANTHER" id="PTHR41368">
    <property type="entry name" value="PROTEIN YGHO"/>
    <property type="match status" value="1"/>
</dbReference>
<sequence>MGTFIGVPWRIYKHDPMWVPPLRLERRLHFSRLNPYFKHAQWQGWVAWQDAQPVGRISAQIDLLHQQRYGQDRGHFGLLECVDDPAVCMALMQTAENWLSARGVRHISGPFNFSINQECGILVEGFDTPPAIMMPHSPRWYGRLLRQAGYQPCKDLLAYWINTDFETPAVMQAMTHKYRDRIHVRALRRQNFRSEINILRDIFNDAWSENWGFVPFTEAEFAELGSVMKWLIPDDFVQIAEVDGVPAAFMVALPNLNEILHQLSDKLLPFGWLQLIRQVKSCAMTTARVPLMGVRKRFHDTSLGMTLAFSVIDAPRKYGTARGIQAVELSWILEDNVSMRAILDKIGGKIYKRYRIYEKTLSDGQRYAESV</sequence>
<dbReference type="Proteomes" id="UP000198729">
    <property type="component" value="Unassembled WGS sequence"/>
</dbReference>